<dbReference type="Proteomes" id="UP000063991">
    <property type="component" value="Chromosome"/>
</dbReference>
<accession>A0A126PZV2</accession>
<dbReference type="AlphaFoldDB" id="A0A126PZV2"/>
<name>A0A126PZV2_ALTMA</name>
<evidence type="ECO:0000313" key="2">
    <source>
        <dbReference type="Proteomes" id="UP000063991"/>
    </source>
</evidence>
<reference evidence="1 2" key="1">
    <citation type="submission" date="2015-12" db="EMBL/GenBank/DDBJ databases">
        <authorList>
            <person name="Shamseldin A."/>
            <person name="Moawad H."/>
            <person name="Abd El-Rahim W.M."/>
            <person name="Sadowsky M.J."/>
        </authorList>
    </citation>
    <scope>NUCLEOTIDE SEQUENCE [LARGE SCALE GENOMIC DNA]</scope>
    <source>
        <strain evidence="1 2">D7</strain>
    </source>
</reference>
<sequence>MIEQDGPSGNRRIKQGFAHNTATWVLNKPTTVDVSINNESYKRLSELTYYSATSSNTSYRFQVKDEKYFGTTRKTYSGYHSATGSKGQLQHVDLHLNTSGAKRRITFENYKRGIAQTVRVPNRYTTGTMSMTKVVDNNGWV</sequence>
<proteinExistence type="predicted"/>
<protein>
    <submittedName>
        <fullName evidence="1">Uncharacterized protein</fullName>
    </submittedName>
</protein>
<organism evidence="1 2">
    <name type="scientific">Alteromonas macleodii</name>
    <name type="common">Pseudoalteromonas macleodii</name>
    <dbReference type="NCBI Taxonomy" id="28108"/>
    <lineage>
        <taxon>Bacteria</taxon>
        <taxon>Pseudomonadati</taxon>
        <taxon>Pseudomonadota</taxon>
        <taxon>Gammaproteobacteria</taxon>
        <taxon>Alteromonadales</taxon>
        <taxon>Alteromonadaceae</taxon>
        <taxon>Alteromonas/Salinimonas group</taxon>
        <taxon>Alteromonas</taxon>
    </lineage>
</organism>
<evidence type="ECO:0000313" key="1">
    <source>
        <dbReference type="EMBL" id="AMJ98586.1"/>
    </source>
</evidence>
<gene>
    <name evidence="1" type="ORF">AVL55_10620</name>
</gene>
<dbReference type="EMBL" id="CP014323">
    <property type="protein sequence ID" value="AMJ98586.1"/>
    <property type="molecule type" value="Genomic_DNA"/>
</dbReference>